<dbReference type="InterPro" id="IPR029063">
    <property type="entry name" value="SAM-dependent_MTases_sf"/>
</dbReference>
<keyword evidence="5" id="KW-1185">Reference proteome</keyword>
<keyword evidence="1 4" id="KW-0489">Methyltransferase</keyword>
<evidence type="ECO:0000313" key="5">
    <source>
        <dbReference type="Proteomes" id="UP000253495"/>
    </source>
</evidence>
<dbReference type="OrthoDB" id="9799672at2"/>
<dbReference type="PROSITE" id="PS51682">
    <property type="entry name" value="SAM_OMT_I"/>
    <property type="match status" value="1"/>
</dbReference>
<dbReference type="SUPFAM" id="SSF53335">
    <property type="entry name" value="S-adenosyl-L-methionine-dependent methyltransferases"/>
    <property type="match status" value="1"/>
</dbReference>
<dbReference type="GO" id="GO:0032259">
    <property type="term" value="P:methylation"/>
    <property type="evidence" value="ECO:0007669"/>
    <property type="project" value="UniProtKB-KW"/>
</dbReference>
<gene>
    <name evidence="4" type="ORF">DFQ14_12512</name>
</gene>
<dbReference type="Proteomes" id="UP000253495">
    <property type="component" value="Unassembled WGS sequence"/>
</dbReference>
<keyword evidence="3" id="KW-0949">S-adenosyl-L-methionine</keyword>
<organism evidence="4 5">
    <name type="scientific">Halopolyspora algeriensis</name>
    <dbReference type="NCBI Taxonomy" id="1500506"/>
    <lineage>
        <taxon>Bacteria</taxon>
        <taxon>Bacillati</taxon>
        <taxon>Actinomycetota</taxon>
        <taxon>Actinomycetes</taxon>
        <taxon>Actinomycetes incertae sedis</taxon>
        <taxon>Halopolyspora</taxon>
    </lineage>
</organism>
<keyword evidence="2 4" id="KW-0808">Transferase</keyword>
<evidence type="ECO:0000313" key="4">
    <source>
        <dbReference type="EMBL" id="RCW37656.1"/>
    </source>
</evidence>
<dbReference type="PANTHER" id="PTHR43167:SF1">
    <property type="entry name" value="PUTATIVE (AFU_ORTHOLOGUE AFUA_6G01830)-RELATED"/>
    <property type="match status" value="1"/>
</dbReference>
<evidence type="ECO:0000256" key="3">
    <source>
        <dbReference type="ARBA" id="ARBA00022691"/>
    </source>
</evidence>
<dbReference type="EMBL" id="QPJC01000025">
    <property type="protein sequence ID" value="RCW37656.1"/>
    <property type="molecule type" value="Genomic_DNA"/>
</dbReference>
<dbReference type="Gene3D" id="3.40.50.150">
    <property type="entry name" value="Vaccinia Virus protein VP39"/>
    <property type="match status" value="1"/>
</dbReference>
<protein>
    <submittedName>
        <fullName evidence="4">Methyltransferase family protein</fullName>
    </submittedName>
</protein>
<comment type="caution">
    <text evidence="4">The sequence shown here is derived from an EMBL/GenBank/DDBJ whole genome shotgun (WGS) entry which is preliminary data.</text>
</comment>
<accession>A0A368V946</accession>
<dbReference type="InterPro" id="IPR002935">
    <property type="entry name" value="SAM_O-MeTrfase"/>
</dbReference>
<proteinExistence type="predicted"/>
<evidence type="ECO:0000256" key="1">
    <source>
        <dbReference type="ARBA" id="ARBA00022603"/>
    </source>
</evidence>
<sequence>MDSLTTGPVADVLAQLLVAAEAADRPLHDGFANGSYSEVQMLSEEAGDFRKLYQEQADYFLNVSPDMGRFLYLCARSRRPRQVVEFGTSFGISTIYLASALSDCGGGRLISTELEPAKAERARENVEAAGLADLVEIRVGDARETLRDGGEGDVDMVLLDGAYMFYLPVLKLLEPKLTTGAPVVADNAIDLSNAYLDYVQEPRNGYLTLALPFQPYRGHYLSVYTA</sequence>
<dbReference type="AlphaFoldDB" id="A0A368V946"/>
<dbReference type="GO" id="GO:0008171">
    <property type="term" value="F:O-methyltransferase activity"/>
    <property type="evidence" value="ECO:0007669"/>
    <property type="project" value="InterPro"/>
</dbReference>
<dbReference type="Pfam" id="PF13578">
    <property type="entry name" value="Methyltransf_24"/>
    <property type="match status" value="1"/>
</dbReference>
<dbReference type="PANTHER" id="PTHR43167">
    <property type="entry name" value="PUTATIVE (AFU_ORTHOLOGUE AFUA_6G01830)-RELATED"/>
    <property type="match status" value="1"/>
</dbReference>
<name>A0A368V946_9ACTN</name>
<dbReference type="RefSeq" id="WP_114455131.1">
    <property type="nucleotide sequence ID" value="NZ_QPJC01000025.1"/>
</dbReference>
<reference evidence="4 5" key="1">
    <citation type="submission" date="2018-07" db="EMBL/GenBank/DDBJ databases">
        <title>Genomic Encyclopedia of Type Strains, Phase III (KMG-III): the genomes of soil and plant-associated and newly described type strains.</title>
        <authorList>
            <person name="Whitman W."/>
        </authorList>
    </citation>
    <scope>NUCLEOTIDE SEQUENCE [LARGE SCALE GENOMIC DNA]</scope>
    <source>
        <strain evidence="4 5">CECT 8575</strain>
    </source>
</reference>
<evidence type="ECO:0000256" key="2">
    <source>
        <dbReference type="ARBA" id="ARBA00022679"/>
    </source>
</evidence>